<protein>
    <submittedName>
        <fullName evidence="1">Uncharacterized protein</fullName>
    </submittedName>
</protein>
<keyword evidence="2" id="KW-1185">Reference proteome</keyword>
<sequence length="118" mass="13474">MMVLGVAAIGSGQLEFSSWRKVVGWWRLHDRLDWRIGFSSLYPLKQKRGGNLSTRPADGEGDSSYETRWVRLQSHLMKDGSEFRKEGGVGARLDVFHAVPKHGQLPFNKNMCDDYICF</sequence>
<accession>A0ABD3E2L0</accession>
<gene>
    <name evidence="1" type="ORF">CASFOL_005021</name>
</gene>
<proteinExistence type="predicted"/>
<dbReference type="AlphaFoldDB" id="A0ABD3E2L0"/>
<organism evidence="1 2">
    <name type="scientific">Castilleja foliolosa</name>
    <dbReference type="NCBI Taxonomy" id="1961234"/>
    <lineage>
        <taxon>Eukaryota</taxon>
        <taxon>Viridiplantae</taxon>
        <taxon>Streptophyta</taxon>
        <taxon>Embryophyta</taxon>
        <taxon>Tracheophyta</taxon>
        <taxon>Spermatophyta</taxon>
        <taxon>Magnoliopsida</taxon>
        <taxon>eudicotyledons</taxon>
        <taxon>Gunneridae</taxon>
        <taxon>Pentapetalae</taxon>
        <taxon>asterids</taxon>
        <taxon>lamiids</taxon>
        <taxon>Lamiales</taxon>
        <taxon>Orobanchaceae</taxon>
        <taxon>Pedicularideae</taxon>
        <taxon>Castillejinae</taxon>
        <taxon>Castilleja</taxon>
    </lineage>
</organism>
<evidence type="ECO:0000313" key="1">
    <source>
        <dbReference type="EMBL" id="KAL3648618.1"/>
    </source>
</evidence>
<evidence type="ECO:0000313" key="2">
    <source>
        <dbReference type="Proteomes" id="UP001632038"/>
    </source>
</evidence>
<name>A0ABD3E2L0_9LAMI</name>
<dbReference type="EMBL" id="JAVIJP010000007">
    <property type="protein sequence ID" value="KAL3648618.1"/>
    <property type="molecule type" value="Genomic_DNA"/>
</dbReference>
<comment type="caution">
    <text evidence="1">The sequence shown here is derived from an EMBL/GenBank/DDBJ whole genome shotgun (WGS) entry which is preliminary data.</text>
</comment>
<reference evidence="2" key="1">
    <citation type="journal article" date="2024" name="IScience">
        <title>Strigolactones Initiate the Formation of Haustorium-like Structures in Castilleja.</title>
        <authorList>
            <person name="Buerger M."/>
            <person name="Peterson D."/>
            <person name="Chory J."/>
        </authorList>
    </citation>
    <scope>NUCLEOTIDE SEQUENCE [LARGE SCALE GENOMIC DNA]</scope>
</reference>
<dbReference type="Proteomes" id="UP001632038">
    <property type="component" value="Unassembled WGS sequence"/>
</dbReference>